<dbReference type="SUPFAM" id="SSF69754">
    <property type="entry name" value="Ribosome binding protein Y (YfiA homologue)"/>
    <property type="match status" value="1"/>
</dbReference>
<dbReference type="AlphaFoldDB" id="A0A1F6DSS5"/>
<dbReference type="InterPro" id="IPR036567">
    <property type="entry name" value="RHF-like"/>
</dbReference>
<evidence type="ECO:0000313" key="1">
    <source>
        <dbReference type="EMBL" id="OGG64484.1"/>
    </source>
</evidence>
<evidence type="ECO:0000313" key="2">
    <source>
        <dbReference type="Proteomes" id="UP000177232"/>
    </source>
</evidence>
<dbReference type="Pfam" id="PF02482">
    <property type="entry name" value="Ribosomal_S30AE"/>
    <property type="match status" value="1"/>
</dbReference>
<dbReference type="EMBL" id="MFLJ01000021">
    <property type="protein sequence ID" value="OGG64484.1"/>
    <property type="molecule type" value="Genomic_DNA"/>
</dbReference>
<protein>
    <recommendedName>
        <fullName evidence="3">Ribosomal subunit interface protein</fullName>
    </recommendedName>
</protein>
<dbReference type="CDD" id="cd00552">
    <property type="entry name" value="RaiA"/>
    <property type="match status" value="1"/>
</dbReference>
<name>A0A1F6DSS5_9BACT</name>
<dbReference type="Gene3D" id="3.30.160.100">
    <property type="entry name" value="Ribosome hibernation promotion factor-like"/>
    <property type="match status" value="1"/>
</dbReference>
<evidence type="ECO:0008006" key="3">
    <source>
        <dbReference type="Google" id="ProtNLM"/>
    </source>
</evidence>
<gene>
    <name evidence="1" type="ORF">A3C94_02540</name>
</gene>
<dbReference type="STRING" id="1798496.A3C94_02540"/>
<accession>A0A1F6DSS5</accession>
<sequence length="122" mass="13649">MNITVKTKNHQLTEAMRELIEGKFSGLTKFEKGSESPAALACEIEQSIAAVRAGAKYRAEGNLSLNGRLFRAEAMSETLEGAIDVVRDDLMRELRRTRGKERGLLKRGGAALKRWLRFGRNQ</sequence>
<organism evidence="1 2">
    <name type="scientific">Candidatus Kaiserbacteria bacterium RIFCSPHIGHO2_02_FULL_55_17</name>
    <dbReference type="NCBI Taxonomy" id="1798496"/>
    <lineage>
        <taxon>Bacteria</taxon>
        <taxon>Candidatus Kaiseribacteriota</taxon>
    </lineage>
</organism>
<proteinExistence type="predicted"/>
<reference evidence="1 2" key="1">
    <citation type="journal article" date="2016" name="Nat. Commun.">
        <title>Thousands of microbial genomes shed light on interconnected biogeochemical processes in an aquifer system.</title>
        <authorList>
            <person name="Anantharaman K."/>
            <person name="Brown C.T."/>
            <person name="Hug L.A."/>
            <person name="Sharon I."/>
            <person name="Castelle C.J."/>
            <person name="Probst A.J."/>
            <person name="Thomas B.C."/>
            <person name="Singh A."/>
            <person name="Wilkins M.J."/>
            <person name="Karaoz U."/>
            <person name="Brodie E.L."/>
            <person name="Williams K.H."/>
            <person name="Hubbard S.S."/>
            <person name="Banfield J.F."/>
        </authorList>
    </citation>
    <scope>NUCLEOTIDE SEQUENCE [LARGE SCALE GENOMIC DNA]</scope>
</reference>
<comment type="caution">
    <text evidence="1">The sequence shown here is derived from an EMBL/GenBank/DDBJ whole genome shotgun (WGS) entry which is preliminary data.</text>
</comment>
<dbReference type="InterPro" id="IPR003489">
    <property type="entry name" value="RHF/RaiA"/>
</dbReference>
<dbReference type="Proteomes" id="UP000177232">
    <property type="component" value="Unassembled WGS sequence"/>
</dbReference>